<feature type="transmembrane region" description="Helical" evidence="1">
    <location>
        <begin position="7"/>
        <end position="26"/>
    </location>
</feature>
<accession>A0A9P3LXD5</accession>
<dbReference type="EMBL" id="BQFW01000008">
    <property type="protein sequence ID" value="GJJ74002.1"/>
    <property type="molecule type" value="Genomic_DNA"/>
</dbReference>
<protein>
    <submittedName>
        <fullName evidence="2">Uncharacterized protein</fullName>
    </submittedName>
</protein>
<reference evidence="2" key="2">
    <citation type="journal article" date="2022" name="Microbiol. Resour. Announc.">
        <title>Whole-Genome Sequence of Entomortierella parvispora E1425, a Mucoromycotan Fungus Associated with Burkholderiaceae-Related Endosymbiotic Bacteria.</title>
        <authorList>
            <person name="Herlambang A."/>
            <person name="Guo Y."/>
            <person name="Takashima Y."/>
            <person name="Narisawa K."/>
            <person name="Ohta H."/>
            <person name="Nishizawa T."/>
        </authorList>
    </citation>
    <scope>NUCLEOTIDE SEQUENCE</scope>
    <source>
        <strain evidence="2">E1425</strain>
    </source>
</reference>
<organism evidence="2 3">
    <name type="scientific">Entomortierella parvispora</name>
    <dbReference type="NCBI Taxonomy" id="205924"/>
    <lineage>
        <taxon>Eukaryota</taxon>
        <taxon>Fungi</taxon>
        <taxon>Fungi incertae sedis</taxon>
        <taxon>Mucoromycota</taxon>
        <taxon>Mortierellomycotina</taxon>
        <taxon>Mortierellomycetes</taxon>
        <taxon>Mortierellales</taxon>
        <taxon>Mortierellaceae</taxon>
        <taxon>Entomortierella</taxon>
    </lineage>
</organism>
<reference evidence="2" key="1">
    <citation type="submission" date="2021-11" db="EMBL/GenBank/DDBJ databases">
        <authorList>
            <person name="Herlambang A."/>
            <person name="Guo Y."/>
            <person name="Takashima Y."/>
            <person name="Nishizawa T."/>
        </authorList>
    </citation>
    <scope>NUCLEOTIDE SEQUENCE</scope>
    <source>
        <strain evidence="2">E1425</strain>
    </source>
</reference>
<gene>
    <name evidence="2" type="ORF">EMPS_06360</name>
</gene>
<keyword evidence="1" id="KW-0812">Transmembrane</keyword>
<feature type="transmembrane region" description="Helical" evidence="1">
    <location>
        <begin position="123"/>
        <end position="149"/>
    </location>
</feature>
<keyword evidence="1" id="KW-0472">Membrane</keyword>
<feature type="transmembrane region" description="Helical" evidence="1">
    <location>
        <begin position="65"/>
        <end position="85"/>
    </location>
</feature>
<dbReference type="AlphaFoldDB" id="A0A9P3LXD5"/>
<dbReference type="Proteomes" id="UP000827284">
    <property type="component" value="Unassembled WGS sequence"/>
</dbReference>
<keyword evidence="3" id="KW-1185">Reference proteome</keyword>
<sequence>MWLSGLVILINAIGGIFLFLWGDYFFSSTMALLFAGFSVIQAITAGIAFLGLCNWSYMMTRMFVYVQWLVAFLATARIGIMAFQLESNKSLISSECWGAVDAEGYSPQGTTAAFYCNTPIDTFIMIFIAGLVVDYVLNLYMYFVVWRFYVRMRLYPFQKGVALSYEQGLYEI</sequence>
<feature type="transmembrane region" description="Helical" evidence="1">
    <location>
        <begin position="32"/>
        <end position="53"/>
    </location>
</feature>
<evidence type="ECO:0000313" key="2">
    <source>
        <dbReference type="EMBL" id="GJJ74002.1"/>
    </source>
</evidence>
<proteinExistence type="predicted"/>
<comment type="caution">
    <text evidence="2">The sequence shown here is derived from an EMBL/GenBank/DDBJ whole genome shotgun (WGS) entry which is preliminary data.</text>
</comment>
<dbReference type="OrthoDB" id="2371309at2759"/>
<evidence type="ECO:0000256" key="1">
    <source>
        <dbReference type="SAM" id="Phobius"/>
    </source>
</evidence>
<evidence type="ECO:0000313" key="3">
    <source>
        <dbReference type="Proteomes" id="UP000827284"/>
    </source>
</evidence>
<keyword evidence="1" id="KW-1133">Transmembrane helix</keyword>
<name>A0A9P3LXD5_9FUNG</name>